<evidence type="ECO:0000313" key="2">
    <source>
        <dbReference type="EMBL" id="GBP39794.1"/>
    </source>
</evidence>
<feature type="region of interest" description="Disordered" evidence="1">
    <location>
        <begin position="229"/>
        <end position="274"/>
    </location>
</feature>
<protein>
    <submittedName>
        <fullName evidence="2">Uncharacterized protein</fullName>
    </submittedName>
</protein>
<dbReference type="AlphaFoldDB" id="A0A4C1VPJ3"/>
<dbReference type="Proteomes" id="UP000299102">
    <property type="component" value="Unassembled WGS sequence"/>
</dbReference>
<organism evidence="2 3">
    <name type="scientific">Eumeta variegata</name>
    <name type="common">Bagworm moth</name>
    <name type="synonym">Eumeta japonica</name>
    <dbReference type="NCBI Taxonomy" id="151549"/>
    <lineage>
        <taxon>Eukaryota</taxon>
        <taxon>Metazoa</taxon>
        <taxon>Ecdysozoa</taxon>
        <taxon>Arthropoda</taxon>
        <taxon>Hexapoda</taxon>
        <taxon>Insecta</taxon>
        <taxon>Pterygota</taxon>
        <taxon>Neoptera</taxon>
        <taxon>Endopterygota</taxon>
        <taxon>Lepidoptera</taxon>
        <taxon>Glossata</taxon>
        <taxon>Ditrysia</taxon>
        <taxon>Tineoidea</taxon>
        <taxon>Psychidae</taxon>
        <taxon>Oiketicinae</taxon>
        <taxon>Eumeta</taxon>
    </lineage>
</organism>
<keyword evidence="3" id="KW-1185">Reference proteome</keyword>
<comment type="caution">
    <text evidence="2">The sequence shown here is derived from an EMBL/GenBank/DDBJ whole genome shotgun (WGS) entry which is preliminary data.</text>
</comment>
<name>A0A4C1VPJ3_EUMVA</name>
<gene>
    <name evidence="2" type="ORF">EVAR_88294_1</name>
</gene>
<evidence type="ECO:0000313" key="3">
    <source>
        <dbReference type="Proteomes" id="UP000299102"/>
    </source>
</evidence>
<sequence>MPIADQRGVQRDRLLLLLTFLVRARRRNVKCSPATISCGDLIDVLEIERQKLENRHTGVGATVPGRWTIPDRCVHPRKIEREVGVGQCSFALNRSPPVSSRNWPTHSRVLREEFALRCSKLVDTTDIYGRKSGRNLETNAYNCVVGVEGAVFFGKSESSSRMRSRGRRTEGCEQQAEVSAGCMATVCGRRGDVSRNGPHRSARFIIFCTHAPHTVERITELFSALLSGRGERRSPGSVNDGHHLKGECETDGAFQDRDQGDGAVCRSADAPAGP</sequence>
<accession>A0A4C1VPJ3</accession>
<dbReference type="EMBL" id="BGZK01000371">
    <property type="protein sequence ID" value="GBP39794.1"/>
    <property type="molecule type" value="Genomic_DNA"/>
</dbReference>
<proteinExistence type="predicted"/>
<feature type="compositionally biased region" description="Basic and acidic residues" evidence="1">
    <location>
        <begin position="229"/>
        <end position="260"/>
    </location>
</feature>
<evidence type="ECO:0000256" key="1">
    <source>
        <dbReference type="SAM" id="MobiDB-lite"/>
    </source>
</evidence>
<reference evidence="2 3" key="1">
    <citation type="journal article" date="2019" name="Commun. Biol.">
        <title>The bagworm genome reveals a unique fibroin gene that provides high tensile strength.</title>
        <authorList>
            <person name="Kono N."/>
            <person name="Nakamura H."/>
            <person name="Ohtoshi R."/>
            <person name="Tomita M."/>
            <person name="Numata K."/>
            <person name="Arakawa K."/>
        </authorList>
    </citation>
    <scope>NUCLEOTIDE SEQUENCE [LARGE SCALE GENOMIC DNA]</scope>
</reference>